<feature type="region of interest" description="Disordered" evidence="4">
    <location>
        <begin position="415"/>
        <end position="438"/>
    </location>
</feature>
<feature type="compositionally biased region" description="Polar residues" evidence="4">
    <location>
        <begin position="415"/>
        <end position="436"/>
    </location>
</feature>
<gene>
    <name evidence="6" type="ORF">FEM48_Zijuj07G0121200</name>
</gene>
<name>A0A978V4J3_ZIZJJ</name>
<proteinExistence type="inferred from homology"/>
<evidence type="ECO:0000313" key="7">
    <source>
        <dbReference type="Proteomes" id="UP000813462"/>
    </source>
</evidence>
<dbReference type="SMART" id="SM01114">
    <property type="entry name" value="CXC"/>
    <property type="match status" value="2"/>
</dbReference>
<dbReference type="InterPro" id="IPR005172">
    <property type="entry name" value="CRC"/>
</dbReference>
<dbReference type="EMBL" id="JAEACU010000007">
    <property type="protein sequence ID" value="KAH7522276.1"/>
    <property type="molecule type" value="Genomic_DNA"/>
</dbReference>
<feature type="region of interest" description="Disordered" evidence="4">
    <location>
        <begin position="65"/>
        <end position="88"/>
    </location>
</feature>
<protein>
    <recommendedName>
        <fullName evidence="5">CRC domain-containing protein</fullName>
    </recommendedName>
</protein>
<evidence type="ECO:0000313" key="6">
    <source>
        <dbReference type="EMBL" id="KAH7522276.1"/>
    </source>
</evidence>
<evidence type="ECO:0000256" key="2">
    <source>
        <dbReference type="ARBA" id="ARBA00007267"/>
    </source>
</evidence>
<dbReference type="InterPro" id="IPR033467">
    <property type="entry name" value="Tesmin/TSO1-like_CXC"/>
</dbReference>
<feature type="compositionally biased region" description="Polar residues" evidence="4">
    <location>
        <begin position="353"/>
        <end position="363"/>
    </location>
</feature>
<evidence type="ECO:0000259" key="5">
    <source>
        <dbReference type="PROSITE" id="PS51634"/>
    </source>
</evidence>
<dbReference type="Pfam" id="PF03638">
    <property type="entry name" value="TCR"/>
    <property type="match status" value="2"/>
</dbReference>
<comment type="subcellular location">
    <subcellularLocation>
        <location evidence="1">Nucleus</location>
    </subcellularLocation>
</comment>
<dbReference type="GO" id="GO:0003700">
    <property type="term" value="F:DNA-binding transcription factor activity"/>
    <property type="evidence" value="ECO:0007669"/>
    <property type="project" value="InterPro"/>
</dbReference>
<dbReference type="PANTHER" id="PTHR46159:SF12">
    <property type="entry name" value="PROTEIN TESMIN_TSO1-LIKE CXC 3-RELATED"/>
    <property type="match status" value="1"/>
</dbReference>
<feature type="region of interest" description="Disordered" evidence="4">
    <location>
        <begin position="349"/>
        <end position="384"/>
    </location>
</feature>
<dbReference type="GO" id="GO:0005634">
    <property type="term" value="C:nucleus"/>
    <property type="evidence" value="ECO:0007669"/>
    <property type="project" value="UniProtKB-SubCell"/>
</dbReference>
<dbReference type="Proteomes" id="UP000813462">
    <property type="component" value="Unassembled WGS sequence"/>
</dbReference>
<dbReference type="AlphaFoldDB" id="A0A978V4J3"/>
<evidence type="ECO:0000256" key="3">
    <source>
        <dbReference type="ARBA" id="ARBA00023242"/>
    </source>
</evidence>
<reference evidence="6" key="1">
    <citation type="journal article" date="2021" name="Front. Plant Sci.">
        <title>Chromosome-Scale Genome Assembly for Chinese Sour Jujube and Insights Into Its Genome Evolution and Domestication Signature.</title>
        <authorList>
            <person name="Shen L.-Y."/>
            <person name="Luo H."/>
            <person name="Wang X.-L."/>
            <person name="Wang X.-M."/>
            <person name="Qiu X.-J."/>
            <person name="Liu H."/>
            <person name="Zhou S.-S."/>
            <person name="Jia K.-H."/>
            <person name="Nie S."/>
            <person name="Bao Y.-T."/>
            <person name="Zhang R.-G."/>
            <person name="Yun Q.-Z."/>
            <person name="Chai Y.-H."/>
            <person name="Lu J.-Y."/>
            <person name="Li Y."/>
            <person name="Zhao S.-W."/>
            <person name="Mao J.-F."/>
            <person name="Jia S.-G."/>
            <person name="Mao Y.-M."/>
        </authorList>
    </citation>
    <scope>NUCLEOTIDE SEQUENCE</scope>
    <source>
        <strain evidence="6">AT0</strain>
        <tissue evidence="6">Leaf</tissue>
    </source>
</reference>
<comment type="caution">
    <text evidence="6">The sequence shown here is derived from an EMBL/GenBank/DDBJ whole genome shotgun (WGS) entry which is preliminary data.</text>
</comment>
<keyword evidence="3" id="KW-0539">Nucleus</keyword>
<evidence type="ECO:0000256" key="4">
    <source>
        <dbReference type="SAM" id="MobiDB-lite"/>
    </source>
</evidence>
<feature type="region of interest" description="Disordered" evidence="4">
    <location>
        <begin position="633"/>
        <end position="658"/>
    </location>
</feature>
<dbReference type="PANTHER" id="PTHR46159">
    <property type="entry name" value="PROTEIN TESMIN/TSO1-LIKE CXC 2"/>
    <property type="match status" value="1"/>
</dbReference>
<dbReference type="InterPro" id="IPR044522">
    <property type="entry name" value="TSO1-like"/>
</dbReference>
<sequence>MDTPERNQIGTPLSKFEDSPVFNYINSLSPIKPVKSLNITQTFSSLSFATLPSVFTSPHVSSHRESRFLRRHNSSDPSKRESSPEIENKVCTNEGVVIDSAHLYNNRGELNEIGETSVEPQSGHSKFVIELPRTLKYDCGSPDCDSTPCDITADCASELIDPSTALVPYVQEASERCSSGGEAHANFQGACQIGLKKEGNVCDWESLISDAADLLIFNSPGCTEPFKGLIENSLEPATRFCTSVVAQFPENDMIDGNRMHVVDPVSVEHHNTEDLSTQPREACQMTEMEMPQDRLANTNSNKGVVRNPTEIKDNEVEACMAFSCKSVFNLHRGIRRRCLDFEMAGARRKNLDDGSNCSSSISQSDEKITANDTQLGSVKPGSDSTRRILPGIGLHLNALAATSKDYVIIKSESFSSGRQPSLPNTTASIHSPTDSQEPLDKSLILASSERDTDGAENGVLLEDGSQAPAISEEFNQNSPKKKRHVLLMTRCSIRRRLENAGEGDSCKRCNCKKSKCLKLYCECFAAGVYCIEPCSCQDCFNKPIHEDTVLATRKQIESRNPLAFAPKVIRSSDSVPEFGDESNKTPASARHKRGCNCKKSSCTKKYCECYQGGVGCSISCRCEGCKNAFGKKDGSALTGTEAEPEEDETEASEKSMVDKPLQKIEIQNNEEQNPSSTLPITPLQASRVPLIPLPLSSKSKPPRSSFFTMPSSSGLYTGQKLGKPNILRSQPRFEKHIQVVPKNQEDEMPEILRGDSSPNTTGIKTSSPNSKRISPPHCNFGSSPGRRTGRKLILQSIPSFPSLTPRH</sequence>
<feature type="region of interest" description="Disordered" evidence="4">
    <location>
        <begin position="749"/>
        <end position="807"/>
    </location>
</feature>
<feature type="compositionally biased region" description="Polar residues" evidence="4">
    <location>
        <begin position="796"/>
        <end position="807"/>
    </location>
</feature>
<comment type="similarity">
    <text evidence="2">Belongs to the lin-54 family.</text>
</comment>
<feature type="domain" description="CRC" evidence="5">
    <location>
        <begin position="505"/>
        <end position="630"/>
    </location>
</feature>
<feature type="compositionally biased region" description="Polar residues" evidence="4">
    <location>
        <begin position="756"/>
        <end position="772"/>
    </location>
</feature>
<accession>A0A978V4J3</accession>
<organism evidence="6 7">
    <name type="scientific">Ziziphus jujuba var. spinosa</name>
    <dbReference type="NCBI Taxonomy" id="714518"/>
    <lineage>
        <taxon>Eukaryota</taxon>
        <taxon>Viridiplantae</taxon>
        <taxon>Streptophyta</taxon>
        <taxon>Embryophyta</taxon>
        <taxon>Tracheophyta</taxon>
        <taxon>Spermatophyta</taxon>
        <taxon>Magnoliopsida</taxon>
        <taxon>eudicotyledons</taxon>
        <taxon>Gunneridae</taxon>
        <taxon>Pentapetalae</taxon>
        <taxon>rosids</taxon>
        <taxon>fabids</taxon>
        <taxon>Rosales</taxon>
        <taxon>Rhamnaceae</taxon>
        <taxon>Paliureae</taxon>
        <taxon>Ziziphus</taxon>
    </lineage>
</organism>
<dbReference type="PROSITE" id="PS51634">
    <property type="entry name" value="CRC"/>
    <property type="match status" value="1"/>
</dbReference>
<evidence type="ECO:0000256" key="1">
    <source>
        <dbReference type="ARBA" id="ARBA00004123"/>
    </source>
</evidence>